<feature type="coiled-coil region" evidence="1">
    <location>
        <begin position="88"/>
        <end position="122"/>
    </location>
</feature>
<sequence length="287" mass="32550">DIIKMDTNIRGTKNTLTSPSKPPAPQKKSKPDDVVTAGAHEVDASNAAILAAIGTLQNMMQDFKAELKQNTLTIANIAKAVDFNSAEIKDCKEQCQTLHVQVKQLKEENTDLVKRAVEVEKRAVELERYKRWNLRVNGLQEGKDENTRQILSDIIGKIVPQWREKMDFILDSVHRLGQSNTNRPRQIIMQFTGRHFRDELWRVTKLHPVCKDLNIHFSEDLTKEDREARMAVWPKVEQAMKAGLKTGFRGPHAFINGQRMLYFGLNNGETKLTLALALQGQQVSPSS</sequence>
<proteinExistence type="predicted"/>
<dbReference type="Ensembl" id="ENSELUT00000058969.2">
    <property type="protein sequence ID" value="ENSELUP00000046435.1"/>
    <property type="gene ID" value="ENSELUG00000029394.2"/>
</dbReference>
<keyword evidence="1" id="KW-0175">Coiled coil</keyword>
<protein>
    <recommendedName>
        <fullName evidence="5">L1 transposable element RRM domain-containing protein</fullName>
    </recommendedName>
</protein>
<dbReference type="Proteomes" id="UP000265140">
    <property type="component" value="Chromosome 10"/>
</dbReference>
<dbReference type="PANTHER" id="PTHR11505">
    <property type="entry name" value="L1 TRANSPOSABLE ELEMENT-RELATED"/>
    <property type="match status" value="1"/>
</dbReference>
<evidence type="ECO:0000256" key="1">
    <source>
        <dbReference type="SAM" id="Coils"/>
    </source>
</evidence>
<evidence type="ECO:0000256" key="2">
    <source>
        <dbReference type="SAM" id="MobiDB-lite"/>
    </source>
</evidence>
<dbReference type="OMA" id="RINGMKE"/>
<evidence type="ECO:0000313" key="3">
    <source>
        <dbReference type="Ensembl" id="ENSELUP00000046435.1"/>
    </source>
</evidence>
<reference evidence="3" key="3">
    <citation type="submission" date="2025-08" db="UniProtKB">
        <authorList>
            <consortium name="Ensembl"/>
        </authorList>
    </citation>
    <scope>IDENTIFICATION</scope>
</reference>
<reference evidence="4" key="1">
    <citation type="journal article" date="2014" name="PLoS ONE">
        <title>The genome and linkage map of the northern pike (Esox lucius): conserved synteny revealed between the salmonid sister group and the Neoteleostei.</title>
        <authorList>
            <person name="Rondeau E.B."/>
            <person name="Minkley D.R."/>
            <person name="Leong J.S."/>
            <person name="Messmer A.M."/>
            <person name="Jantzen J.R."/>
            <person name="von Schalburg K.R."/>
            <person name="Lemon C."/>
            <person name="Bird N.H."/>
            <person name="Koop B.F."/>
        </authorList>
    </citation>
    <scope>NUCLEOTIDE SEQUENCE</scope>
</reference>
<dbReference type="Bgee" id="ENSELUG00000029394">
    <property type="expression patterns" value="Expressed in nose and 9 other cell types or tissues"/>
</dbReference>
<reference evidence="3" key="2">
    <citation type="submission" date="2020-02" db="EMBL/GenBank/DDBJ databases">
        <title>Esox lucius (northern pike) genome, fEsoLuc1, primary haplotype.</title>
        <authorList>
            <person name="Myers G."/>
            <person name="Karagic N."/>
            <person name="Meyer A."/>
            <person name="Pippel M."/>
            <person name="Reichard M."/>
            <person name="Winkler S."/>
            <person name="Tracey A."/>
            <person name="Sims Y."/>
            <person name="Howe K."/>
            <person name="Rhie A."/>
            <person name="Formenti G."/>
            <person name="Durbin R."/>
            <person name="Fedrigo O."/>
            <person name="Jarvis E.D."/>
        </authorList>
    </citation>
    <scope>NUCLEOTIDE SEQUENCE [LARGE SCALE GENOMIC DNA]</scope>
</reference>
<keyword evidence="4" id="KW-1185">Reference proteome</keyword>
<dbReference type="GeneTree" id="ENSGT00940000180361"/>
<accession>A0A6Q2WZ56</accession>
<dbReference type="AlphaFoldDB" id="A0A6Q2WZ56"/>
<reference evidence="3" key="4">
    <citation type="submission" date="2025-09" db="UniProtKB">
        <authorList>
            <consortium name="Ensembl"/>
        </authorList>
    </citation>
    <scope>IDENTIFICATION</scope>
</reference>
<dbReference type="InParanoid" id="A0A6Q2WZ56"/>
<dbReference type="InterPro" id="IPR004244">
    <property type="entry name" value="Transposase_22"/>
</dbReference>
<evidence type="ECO:0008006" key="5">
    <source>
        <dbReference type="Google" id="ProtNLM"/>
    </source>
</evidence>
<evidence type="ECO:0000313" key="4">
    <source>
        <dbReference type="Proteomes" id="UP000265140"/>
    </source>
</evidence>
<organism evidence="3 4">
    <name type="scientific">Esox lucius</name>
    <name type="common">Northern pike</name>
    <dbReference type="NCBI Taxonomy" id="8010"/>
    <lineage>
        <taxon>Eukaryota</taxon>
        <taxon>Metazoa</taxon>
        <taxon>Chordata</taxon>
        <taxon>Craniata</taxon>
        <taxon>Vertebrata</taxon>
        <taxon>Euteleostomi</taxon>
        <taxon>Actinopterygii</taxon>
        <taxon>Neopterygii</taxon>
        <taxon>Teleostei</taxon>
        <taxon>Protacanthopterygii</taxon>
        <taxon>Esociformes</taxon>
        <taxon>Esocidae</taxon>
        <taxon>Esox</taxon>
    </lineage>
</organism>
<feature type="region of interest" description="Disordered" evidence="2">
    <location>
        <begin position="1"/>
        <end position="33"/>
    </location>
</feature>
<name>A0A6Q2WZ56_ESOLU</name>
<dbReference type="Gene3D" id="3.30.70.1820">
    <property type="entry name" value="L1 transposable element, RRM domain"/>
    <property type="match status" value="1"/>
</dbReference>